<feature type="region of interest" description="Disordered" evidence="1">
    <location>
        <begin position="219"/>
        <end position="250"/>
    </location>
</feature>
<dbReference type="InterPro" id="IPR010730">
    <property type="entry name" value="HET"/>
</dbReference>
<organism evidence="3 4">
    <name type="scientific">Echria macrotheca</name>
    <dbReference type="NCBI Taxonomy" id="438768"/>
    <lineage>
        <taxon>Eukaryota</taxon>
        <taxon>Fungi</taxon>
        <taxon>Dikarya</taxon>
        <taxon>Ascomycota</taxon>
        <taxon>Pezizomycotina</taxon>
        <taxon>Sordariomycetes</taxon>
        <taxon>Sordariomycetidae</taxon>
        <taxon>Sordariales</taxon>
        <taxon>Schizotheciaceae</taxon>
        <taxon>Echria</taxon>
    </lineage>
</organism>
<sequence>MLCITCDNITLKSLNQPRGYAHLPSFHQLRVSSEDGRCSLCRILWTAVAAASAEEAKRKEEQGIDGNDDDAKFMDYPVRLVVDGLIAKNRQKALMKFRNDLYSHKELEHPSEYLYDLQTARKPATLLICSLQPATWEVGLELCERGVASLYQEPRGDVLAGRAYAGRPVSPRADSAACFRLIAHWMRTCITQHEHCRRAVCPYTRKEYPGDWARSPSYISSSASDLPSRRSQEPAYPELDPSTGGMATTTAWDLDRGSEEVTACPAPFLYLSESEDGDEAPEGRPRKRARISLPENKGQKAVEDQRASSPPRYDPDLAIKAANKKLLQDATVEQVELTSSRTGRSALSKGVLSDERIASKLSRNGDEDFYELHFRSDDIVKLRSDSRWSDHAARALKSAPSPPPLPTRYIHVDSNPPQLRTSQPDDRGFYIALSHCWGKSRPLVTTTATLAERMQGIPMHSLPQTFQDAVTITRELGLEYLWIDSLCIIQDSRSDWETESAKMGSTYSNAFLTISAGAATDSEQGIFRPRTIPPSPPVELRCNDADHEPVYIDHRSLDSPFETPQSTDTRAWCFQELALSPRVLVYGREMLGFLCDTTADVEHGGLDLKEDLAENENPPLLAPRLISHRARNPLGENGGETLSLIHYLHEDARSIATWPAVVNAFTKRDLTVEMDRLPALAGVVTELLSLTHRGDTYLAGLWRSSIFEDLLWEVDLAFTPQSTTWRRPKGYRAPSWSWASIEGPVRMDIKRDSGKWSGMYVAEDVKLVEAKVDPVSERNPYGEVKGGWLKLVTRLCKVVVGTYRNEESGINPEFWLKEDKWMDKRVMERTKELYVRDGDGGGKRRVGRVVLDMPGERDWDGTELWWLKLDCYLRGLVVIRAEGAGANAFSRDTLGEVAEIVLM</sequence>
<name>A0AAJ0FD43_9PEZI</name>
<dbReference type="Proteomes" id="UP001239445">
    <property type="component" value="Unassembled WGS sequence"/>
</dbReference>
<evidence type="ECO:0000259" key="2">
    <source>
        <dbReference type="Pfam" id="PF06985"/>
    </source>
</evidence>
<dbReference type="Pfam" id="PF06985">
    <property type="entry name" value="HET"/>
    <property type="match status" value="1"/>
</dbReference>
<protein>
    <submittedName>
        <fullName evidence="3">Heterokaryon incompatibility protein-domain-containing protein</fullName>
    </submittedName>
</protein>
<dbReference type="AlphaFoldDB" id="A0AAJ0FD43"/>
<gene>
    <name evidence="3" type="ORF">QBC47DRAFT_436415</name>
</gene>
<comment type="caution">
    <text evidence="3">The sequence shown here is derived from an EMBL/GenBank/DDBJ whole genome shotgun (WGS) entry which is preliminary data.</text>
</comment>
<reference evidence="3" key="1">
    <citation type="submission" date="2023-06" db="EMBL/GenBank/DDBJ databases">
        <title>Genome-scale phylogeny and comparative genomics of the fungal order Sordariales.</title>
        <authorList>
            <consortium name="Lawrence Berkeley National Laboratory"/>
            <person name="Hensen N."/>
            <person name="Bonometti L."/>
            <person name="Westerberg I."/>
            <person name="Brannstrom I.O."/>
            <person name="Guillou S."/>
            <person name="Cros-Aarteil S."/>
            <person name="Calhoun S."/>
            <person name="Haridas S."/>
            <person name="Kuo A."/>
            <person name="Mondo S."/>
            <person name="Pangilinan J."/>
            <person name="Riley R."/>
            <person name="Labutti K."/>
            <person name="Andreopoulos B."/>
            <person name="Lipzen A."/>
            <person name="Chen C."/>
            <person name="Yanf M."/>
            <person name="Daum C."/>
            <person name="Ng V."/>
            <person name="Clum A."/>
            <person name="Steindorff A."/>
            <person name="Ohm R."/>
            <person name="Martin F."/>
            <person name="Silar P."/>
            <person name="Natvig D."/>
            <person name="Lalanne C."/>
            <person name="Gautier V."/>
            <person name="Ament-Velasquez S.L."/>
            <person name="Kruys A."/>
            <person name="Hutchinson M.I."/>
            <person name="Powell A.J."/>
            <person name="Barry K."/>
            <person name="Miller A.N."/>
            <person name="Grigoriev I.V."/>
            <person name="Debuchy R."/>
            <person name="Gladieux P."/>
            <person name="Thoren M.H."/>
            <person name="Johannesson H."/>
        </authorList>
    </citation>
    <scope>NUCLEOTIDE SEQUENCE</scope>
    <source>
        <strain evidence="3">PSN4</strain>
    </source>
</reference>
<evidence type="ECO:0000313" key="4">
    <source>
        <dbReference type="Proteomes" id="UP001239445"/>
    </source>
</evidence>
<feature type="region of interest" description="Disordered" evidence="1">
    <location>
        <begin position="270"/>
        <end position="315"/>
    </location>
</feature>
<dbReference type="PANTHER" id="PTHR33112">
    <property type="entry name" value="DOMAIN PROTEIN, PUTATIVE-RELATED"/>
    <property type="match status" value="1"/>
</dbReference>
<proteinExistence type="predicted"/>
<accession>A0AAJ0FD43</accession>
<feature type="domain" description="Heterokaryon incompatibility" evidence="2">
    <location>
        <begin position="430"/>
        <end position="576"/>
    </location>
</feature>
<evidence type="ECO:0000256" key="1">
    <source>
        <dbReference type="SAM" id="MobiDB-lite"/>
    </source>
</evidence>
<evidence type="ECO:0000313" key="3">
    <source>
        <dbReference type="EMBL" id="KAK1758983.1"/>
    </source>
</evidence>
<feature type="region of interest" description="Disordered" evidence="1">
    <location>
        <begin position="393"/>
        <end position="423"/>
    </location>
</feature>
<dbReference type="PANTHER" id="PTHR33112:SF16">
    <property type="entry name" value="HETEROKARYON INCOMPATIBILITY DOMAIN-CONTAINING PROTEIN"/>
    <property type="match status" value="1"/>
</dbReference>
<feature type="compositionally biased region" description="Basic and acidic residues" evidence="1">
    <location>
        <begin position="297"/>
        <end position="306"/>
    </location>
</feature>
<keyword evidence="4" id="KW-1185">Reference proteome</keyword>
<dbReference type="EMBL" id="MU839828">
    <property type="protein sequence ID" value="KAK1758983.1"/>
    <property type="molecule type" value="Genomic_DNA"/>
</dbReference>